<dbReference type="EMBL" id="LR746496">
    <property type="protein sequence ID" value="CAA7601955.1"/>
    <property type="molecule type" value="Genomic_DNA"/>
</dbReference>
<dbReference type="Proteomes" id="UP001071230">
    <property type="component" value="Unassembled WGS sequence"/>
</dbReference>
<name>A0A8S0Y3C8_9FIRM</name>
<protein>
    <submittedName>
        <fullName evidence="7 8">Cysteine-rich domain</fullName>
    </submittedName>
</protein>
<dbReference type="PANTHER" id="PTHR32479">
    <property type="entry name" value="GLYCOLATE OXIDASE IRON-SULFUR SUBUNIT"/>
    <property type="match status" value="1"/>
</dbReference>
<evidence type="ECO:0000313" key="9">
    <source>
        <dbReference type="Proteomes" id="UP001071230"/>
    </source>
</evidence>
<evidence type="ECO:0000256" key="4">
    <source>
        <dbReference type="ARBA" id="ARBA00023004"/>
    </source>
</evidence>
<dbReference type="PANTHER" id="PTHR32479:SF20">
    <property type="entry name" value="GLYCOLATE OXIDASE IRON-SULFUR SUBUNIT"/>
    <property type="match status" value="1"/>
</dbReference>
<gene>
    <name evidence="7" type="ORF">DEACI_2626</name>
    <name evidence="8" type="ORF">DEACI_2676</name>
</gene>
<dbReference type="EMBL" id="CDGJ01000078">
    <property type="protein sequence ID" value="CEJ08201.1"/>
    <property type="molecule type" value="Genomic_DNA"/>
</dbReference>
<keyword evidence="9" id="KW-1185">Reference proteome</keyword>
<dbReference type="Pfam" id="PF02754">
    <property type="entry name" value="CCG"/>
    <property type="match status" value="1"/>
</dbReference>
<keyword evidence="2" id="KW-0479">Metal-binding</keyword>
<evidence type="ECO:0000256" key="2">
    <source>
        <dbReference type="ARBA" id="ARBA00022723"/>
    </source>
</evidence>
<dbReference type="KEGG" id="aacx:DEACI_2626"/>
<evidence type="ECO:0000256" key="5">
    <source>
        <dbReference type="ARBA" id="ARBA00023014"/>
    </source>
</evidence>
<evidence type="ECO:0000256" key="1">
    <source>
        <dbReference type="ARBA" id="ARBA00022485"/>
    </source>
</evidence>
<dbReference type="GO" id="GO:0016491">
    <property type="term" value="F:oxidoreductase activity"/>
    <property type="evidence" value="ECO:0007669"/>
    <property type="project" value="UniProtKB-ARBA"/>
</dbReference>
<keyword evidence="3" id="KW-0677">Repeat</keyword>
<feature type="domain" description="Cysteine-rich" evidence="6">
    <location>
        <begin position="3"/>
        <end position="52"/>
    </location>
</feature>
<dbReference type="InterPro" id="IPR004017">
    <property type="entry name" value="Cys_rich_dom"/>
</dbReference>
<evidence type="ECO:0000259" key="6">
    <source>
        <dbReference type="Pfam" id="PF02754"/>
    </source>
</evidence>
<dbReference type="AlphaFoldDB" id="A0A8S0Y3C8"/>
<dbReference type="GO" id="GO:0046872">
    <property type="term" value="F:metal ion binding"/>
    <property type="evidence" value="ECO:0007669"/>
    <property type="project" value="UniProtKB-KW"/>
</dbReference>
<evidence type="ECO:0000313" key="7">
    <source>
        <dbReference type="EMBL" id="CAA7601955.1"/>
    </source>
</evidence>
<evidence type="ECO:0000256" key="3">
    <source>
        <dbReference type="ARBA" id="ARBA00022737"/>
    </source>
</evidence>
<keyword evidence="1" id="KW-0004">4Fe-4S</keyword>
<dbReference type="GO" id="GO:0051539">
    <property type="term" value="F:4 iron, 4 sulfur cluster binding"/>
    <property type="evidence" value="ECO:0007669"/>
    <property type="project" value="UniProtKB-KW"/>
</dbReference>
<keyword evidence="5" id="KW-0411">Iron-sulfur</keyword>
<sequence>MAEADRCCGGGGTFNIFHYQLSMKILDRKIENVRKTGVSIVATSCPACRIQLAHGLKRHGLALKVLHPVELLAESYGKGE</sequence>
<reference evidence="7" key="2">
    <citation type="submission" date="2020-01" db="EMBL/GenBank/DDBJ databases">
        <authorList>
            <person name="Hornung B."/>
        </authorList>
    </citation>
    <scope>NUCLEOTIDE SEQUENCE</scope>
    <source>
        <strain evidence="7">PacBioINE</strain>
    </source>
</reference>
<reference evidence="8" key="1">
    <citation type="submission" date="2014-11" db="EMBL/GenBank/DDBJ databases">
        <authorList>
            <person name="Hornung B.V."/>
        </authorList>
    </citation>
    <scope>NUCLEOTIDE SEQUENCE</scope>
    <source>
        <strain evidence="8">INE</strain>
    </source>
</reference>
<proteinExistence type="predicted"/>
<dbReference type="Proteomes" id="UP000836597">
    <property type="component" value="Chromosome"/>
</dbReference>
<organism evidence="7">
    <name type="scientific">Acididesulfobacillus acetoxydans</name>
    <dbReference type="NCBI Taxonomy" id="1561005"/>
    <lineage>
        <taxon>Bacteria</taxon>
        <taxon>Bacillati</taxon>
        <taxon>Bacillota</taxon>
        <taxon>Clostridia</taxon>
        <taxon>Eubacteriales</taxon>
        <taxon>Peptococcaceae</taxon>
        <taxon>Acididesulfobacillus</taxon>
    </lineage>
</organism>
<keyword evidence="4" id="KW-0408">Iron</keyword>
<accession>A0A8S0Y3C8</accession>
<evidence type="ECO:0000313" key="8">
    <source>
        <dbReference type="EMBL" id="CEJ08201.1"/>
    </source>
</evidence>